<comment type="catalytic activity">
    <reaction evidence="7 8">
        <text>L-methionyl-tRNA(fMet) + (6R)-10-formyltetrahydrofolate = N-formyl-L-methionyl-tRNA(fMet) + (6S)-5,6,7,8-tetrahydrofolate + H(+)</text>
        <dbReference type="Rhea" id="RHEA:24380"/>
        <dbReference type="Rhea" id="RHEA-COMP:9952"/>
        <dbReference type="Rhea" id="RHEA-COMP:9953"/>
        <dbReference type="ChEBI" id="CHEBI:15378"/>
        <dbReference type="ChEBI" id="CHEBI:57453"/>
        <dbReference type="ChEBI" id="CHEBI:78530"/>
        <dbReference type="ChEBI" id="CHEBI:78844"/>
        <dbReference type="ChEBI" id="CHEBI:195366"/>
        <dbReference type="EC" id="2.1.2.9"/>
    </reaction>
</comment>
<organism evidence="11 12">
    <name type="scientific">Candidatus Pullichristensenella stercorigallinarum</name>
    <dbReference type="NCBI Taxonomy" id="2840909"/>
    <lineage>
        <taxon>Bacteria</taxon>
        <taxon>Bacillati</taxon>
        <taxon>Bacillota</taxon>
        <taxon>Clostridia</taxon>
        <taxon>Candidatus Pullichristensenella</taxon>
    </lineage>
</organism>
<dbReference type="InterPro" id="IPR005794">
    <property type="entry name" value="Fmt"/>
</dbReference>
<dbReference type="EC" id="2.1.2.9" evidence="3 8"/>
<evidence type="ECO:0000256" key="6">
    <source>
        <dbReference type="ARBA" id="ARBA00022917"/>
    </source>
</evidence>
<evidence type="ECO:0000313" key="11">
    <source>
        <dbReference type="EMBL" id="HIQ83504.1"/>
    </source>
</evidence>
<evidence type="ECO:0000313" key="12">
    <source>
        <dbReference type="Proteomes" id="UP000824260"/>
    </source>
</evidence>
<dbReference type="InterPro" id="IPR005793">
    <property type="entry name" value="Formyl_trans_C"/>
</dbReference>
<dbReference type="InterPro" id="IPR036477">
    <property type="entry name" value="Formyl_transf_N_sf"/>
</dbReference>
<dbReference type="InterPro" id="IPR041711">
    <property type="entry name" value="Met-tRNA-FMT_N"/>
</dbReference>
<dbReference type="HAMAP" id="MF_00182">
    <property type="entry name" value="Formyl_trans"/>
    <property type="match status" value="1"/>
</dbReference>
<dbReference type="PANTHER" id="PTHR11138">
    <property type="entry name" value="METHIONYL-TRNA FORMYLTRANSFERASE"/>
    <property type="match status" value="1"/>
</dbReference>
<dbReference type="CDD" id="cd08704">
    <property type="entry name" value="Met_tRNA_FMT_C"/>
    <property type="match status" value="1"/>
</dbReference>
<evidence type="ECO:0000256" key="7">
    <source>
        <dbReference type="ARBA" id="ARBA00048558"/>
    </source>
</evidence>
<evidence type="ECO:0000256" key="4">
    <source>
        <dbReference type="ARBA" id="ARBA00016014"/>
    </source>
</evidence>
<dbReference type="PROSITE" id="PS00373">
    <property type="entry name" value="GART"/>
    <property type="match status" value="1"/>
</dbReference>
<evidence type="ECO:0000259" key="9">
    <source>
        <dbReference type="Pfam" id="PF00551"/>
    </source>
</evidence>
<dbReference type="Gene3D" id="3.10.25.10">
    <property type="entry name" value="Formyl transferase, C-terminal domain"/>
    <property type="match status" value="1"/>
</dbReference>
<dbReference type="InterPro" id="IPR011034">
    <property type="entry name" value="Formyl_transferase-like_C_sf"/>
</dbReference>
<evidence type="ECO:0000259" key="10">
    <source>
        <dbReference type="Pfam" id="PF02911"/>
    </source>
</evidence>
<keyword evidence="6 8" id="KW-0648">Protein biosynthesis</keyword>
<evidence type="ECO:0000256" key="8">
    <source>
        <dbReference type="HAMAP-Rule" id="MF_00182"/>
    </source>
</evidence>
<dbReference type="FunFam" id="3.40.50.12230:FF:000001">
    <property type="entry name" value="Methionyl-tRNA formyltransferase"/>
    <property type="match status" value="1"/>
</dbReference>
<feature type="domain" description="Formyl transferase C-terminal" evidence="10">
    <location>
        <begin position="204"/>
        <end position="299"/>
    </location>
</feature>
<evidence type="ECO:0000256" key="1">
    <source>
        <dbReference type="ARBA" id="ARBA00002606"/>
    </source>
</evidence>
<reference evidence="11" key="2">
    <citation type="journal article" date="2021" name="PeerJ">
        <title>Extensive microbial diversity within the chicken gut microbiome revealed by metagenomics and culture.</title>
        <authorList>
            <person name="Gilroy R."/>
            <person name="Ravi A."/>
            <person name="Getino M."/>
            <person name="Pursley I."/>
            <person name="Horton D.L."/>
            <person name="Alikhan N.F."/>
            <person name="Baker D."/>
            <person name="Gharbi K."/>
            <person name="Hall N."/>
            <person name="Watson M."/>
            <person name="Adriaenssens E.M."/>
            <person name="Foster-Nyarko E."/>
            <person name="Jarju S."/>
            <person name="Secka A."/>
            <person name="Antonio M."/>
            <person name="Oren A."/>
            <person name="Chaudhuri R.R."/>
            <person name="La Ragione R."/>
            <person name="Hildebrand F."/>
            <person name="Pallen M.J."/>
        </authorList>
    </citation>
    <scope>NUCLEOTIDE SEQUENCE</scope>
    <source>
        <strain evidence="11">ChiSjej6B24-2974</strain>
    </source>
</reference>
<gene>
    <name evidence="8" type="primary">fmt</name>
    <name evidence="11" type="ORF">IAA52_10440</name>
</gene>
<dbReference type="AlphaFoldDB" id="A0A9D0ZQA9"/>
<protein>
    <recommendedName>
        <fullName evidence="4 8">Methionyl-tRNA formyltransferase</fullName>
        <ecNumber evidence="3 8">2.1.2.9</ecNumber>
    </recommendedName>
</protein>
<evidence type="ECO:0000256" key="3">
    <source>
        <dbReference type="ARBA" id="ARBA00012261"/>
    </source>
</evidence>
<proteinExistence type="inferred from homology"/>
<feature type="domain" description="Formyl transferase N-terminal" evidence="9">
    <location>
        <begin position="1"/>
        <end position="180"/>
    </location>
</feature>
<dbReference type="Proteomes" id="UP000824260">
    <property type="component" value="Unassembled WGS sequence"/>
</dbReference>
<dbReference type="InterPro" id="IPR037022">
    <property type="entry name" value="Formyl_trans_C_sf"/>
</dbReference>
<dbReference type="NCBIfam" id="TIGR00460">
    <property type="entry name" value="fmt"/>
    <property type="match status" value="1"/>
</dbReference>
<dbReference type="SUPFAM" id="SSF53328">
    <property type="entry name" value="Formyltransferase"/>
    <property type="match status" value="1"/>
</dbReference>
<dbReference type="GO" id="GO:0005829">
    <property type="term" value="C:cytosol"/>
    <property type="evidence" value="ECO:0007669"/>
    <property type="project" value="TreeGrafter"/>
</dbReference>
<evidence type="ECO:0000256" key="2">
    <source>
        <dbReference type="ARBA" id="ARBA00010699"/>
    </source>
</evidence>
<comment type="function">
    <text evidence="1 8">Attaches a formyl group to the free amino group of methionyl-tRNA(fMet). The formyl group appears to play a dual role in the initiator identity of N-formylmethionyl-tRNA by promoting its recognition by IF2 and preventing the misappropriation of this tRNA by the elongation apparatus.</text>
</comment>
<dbReference type="InterPro" id="IPR002376">
    <property type="entry name" value="Formyl_transf_N"/>
</dbReference>
<dbReference type="PANTHER" id="PTHR11138:SF5">
    <property type="entry name" value="METHIONYL-TRNA FORMYLTRANSFERASE, MITOCHONDRIAL"/>
    <property type="match status" value="1"/>
</dbReference>
<dbReference type="Pfam" id="PF02911">
    <property type="entry name" value="Formyl_trans_C"/>
    <property type="match status" value="1"/>
</dbReference>
<dbReference type="EMBL" id="DVFZ01000100">
    <property type="protein sequence ID" value="HIQ83504.1"/>
    <property type="molecule type" value="Genomic_DNA"/>
</dbReference>
<feature type="binding site" evidence="8">
    <location>
        <begin position="109"/>
        <end position="112"/>
    </location>
    <ligand>
        <name>(6S)-5,6,7,8-tetrahydrofolate</name>
        <dbReference type="ChEBI" id="CHEBI:57453"/>
    </ligand>
</feature>
<evidence type="ECO:0000256" key="5">
    <source>
        <dbReference type="ARBA" id="ARBA00022679"/>
    </source>
</evidence>
<dbReference type="GO" id="GO:0004479">
    <property type="term" value="F:methionyl-tRNA formyltransferase activity"/>
    <property type="evidence" value="ECO:0007669"/>
    <property type="project" value="UniProtKB-UniRule"/>
</dbReference>
<comment type="caution">
    <text evidence="11">The sequence shown here is derived from an EMBL/GenBank/DDBJ whole genome shotgun (WGS) entry which is preliminary data.</text>
</comment>
<sequence length="311" mass="32828">MRIVFMGTPEFAVPSLEALLDAGYEVVGAFTQPDRPVGRGHKLAACPVKQLAISRGVPVYQFERLRGAEGLACLQVLAPDLVVTAAFGQILSQALLDVPKMGTVNVHASLLPAYRGAAPINWCILNGETKTGVTTMLTDAGVDTGAMLLSRETEIGELETAAELSERLSHLGAELLVETLKGYLSGGITPIPQDESLASRQPMLKKEMGRIDWTRPASQIANQARGLNPWPCAFTDYAGGVLKVYLARAAQGSGEPGTVLRASAKEGLLVACGEGALEILEMQAPGGKRMAARAYLAGKKIEAGTKFGEGK</sequence>
<comment type="similarity">
    <text evidence="2 8">Belongs to the Fmt family.</text>
</comment>
<dbReference type="Pfam" id="PF00551">
    <property type="entry name" value="Formyl_trans_N"/>
    <property type="match status" value="1"/>
</dbReference>
<reference evidence="11" key="1">
    <citation type="submission" date="2020-10" db="EMBL/GenBank/DDBJ databases">
        <authorList>
            <person name="Gilroy R."/>
        </authorList>
    </citation>
    <scope>NUCLEOTIDE SEQUENCE</scope>
    <source>
        <strain evidence="11">ChiSjej6B24-2974</strain>
    </source>
</reference>
<dbReference type="InterPro" id="IPR001555">
    <property type="entry name" value="GART_AS"/>
</dbReference>
<accession>A0A9D0ZQA9</accession>
<dbReference type="CDD" id="cd08646">
    <property type="entry name" value="FMT_core_Met-tRNA-FMT_N"/>
    <property type="match status" value="1"/>
</dbReference>
<dbReference type="Gene3D" id="3.40.50.170">
    <property type="entry name" value="Formyl transferase, N-terminal domain"/>
    <property type="match status" value="1"/>
</dbReference>
<name>A0A9D0ZQA9_9FIRM</name>
<dbReference type="SUPFAM" id="SSF50486">
    <property type="entry name" value="FMT C-terminal domain-like"/>
    <property type="match status" value="1"/>
</dbReference>
<keyword evidence="5 8" id="KW-0808">Transferase</keyword>
<dbReference type="InterPro" id="IPR044135">
    <property type="entry name" value="Met-tRNA-FMT_C"/>
</dbReference>